<dbReference type="OrthoDB" id="9805474at2"/>
<dbReference type="SUPFAM" id="SSF55073">
    <property type="entry name" value="Nucleotide cyclase"/>
    <property type="match status" value="1"/>
</dbReference>
<dbReference type="InterPro" id="IPR000160">
    <property type="entry name" value="GGDEF_dom"/>
</dbReference>
<dbReference type="SUPFAM" id="SSF55781">
    <property type="entry name" value="GAF domain-like"/>
    <property type="match status" value="1"/>
</dbReference>
<reference evidence="3 4" key="1">
    <citation type="submission" date="2017-04" db="EMBL/GenBank/DDBJ databases">
        <authorList>
            <person name="Afonso C.L."/>
            <person name="Miller P.J."/>
            <person name="Scott M.A."/>
            <person name="Spackman E."/>
            <person name="Goraichik I."/>
            <person name="Dimitrov K.M."/>
            <person name="Suarez D.L."/>
            <person name="Swayne D.E."/>
        </authorList>
    </citation>
    <scope>NUCLEOTIDE SEQUENCE [LARGE SCALE GENOMIC DNA]</scope>
    <source>
        <strain evidence="3 4">KR-140</strain>
    </source>
</reference>
<dbReference type="InterPro" id="IPR003018">
    <property type="entry name" value="GAF"/>
</dbReference>
<dbReference type="Gene3D" id="3.30.450.40">
    <property type="match status" value="1"/>
</dbReference>
<dbReference type="SUPFAM" id="SSF141868">
    <property type="entry name" value="EAL domain-like"/>
    <property type="match status" value="1"/>
</dbReference>
<dbReference type="InterPro" id="IPR043128">
    <property type="entry name" value="Rev_trsase/Diguanyl_cyclase"/>
</dbReference>
<dbReference type="SMART" id="SM00267">
    <property type="entry name" value="GGDEF"/>
    <property type="match status" value="1"/>
</dbReference>
<feature type="domain" description="GGDEF" evidence="2">
    <location>
        <begin position="205"/>
        <end position="338"/>
    </location>
</feature>
<keyword evidence="4" id="KW-1185">Reference proteome</keyword>
<dbReference type="CDD" id="cd01948">
    <property type="entry name" value="EAL"/>
    <property type="match status" value="1"/>
</dbReference>
<dbReference type="InterPro" id="IPR029016">
    <property type="entry name" value="GAF-like_dom_sf"/>
</dbReference>
<evidence type="ECO:0000259" key="1">
    <source>
        <dbReference type="PROSITE" id="PS50883"/>
    </source>
</evidence>
<evidence type="ECO:0000259" key="2">
    <source>
        <dbReference type="PROSITE" id="PS50887"/>
    </source>
</evidence>
<dbReference type="FunFam" id="3.30.70.270:FF:000001">
    <property type="entry name" value="Diguanylate cyclase domain protein"/>
    <property type="match status" value="1"/>
</dbReference>
<dbReference type="InterPro" id="IPR029787">
    <property type="entry name" value="Nucleotide_cyclase"/>
</dbReference>
<organism evidence="3 4">
    <name type="scientific">Deinococcus hopiensis KR-140</name>
    <dbReference type="NCBI Taxonomy" id="695939"/>
    <lineage>
        <taxon>Bacteria</taxon>
        <taxon>Thermotogati</taxon>
        <taxon>Deinococcota</taxon>
        <taxon>Deinococci</taxon>
        <taxon>Deinococcales</taxon>
        <taxon>Deinococcaceae</taxon>
        <taxon>Deinococcus</taxon>
    </lineage>
</organism>
<dbReference type="Pfam" id="PF01590">
    <property type="entry name" value="GAF"/>
    <property type="match status" value="1"/>
</dbReference>
<dbReference type="EMBL" id="FWWU01000008">
    <property type="protein sequence ID" value="SMB85920.1"/>
    <property type="molecule type" value="Genomic_DNA"/>
</dbReference>
<dbReference type="PROSITE" id="PS50883">
    <property type="entry name" value="EAL"/>
    <property type="match status" value="1"/>
</dbReference>
<dbReference type="InterPro" id="IPR001633">
    <property type="entry name" value="EAL_dom"/>
</dbReference>
<accession>A0A1W1UY80</accession>
<dbReference type="NCBIfam" id="TIGR00254">
    <property type="entry name" value="GGDEF"/>
    <property type="match status" value="1"/>
</dbReference>
<dbReference type="Pfam" id="PF00990">
    <property type="entry name" value="GGDEF"/>
    <property type="match status" value="1"/>
</dbReference>
<dbReference type="PANTHER" id="PTHR44757:SF2">
    <property type="entry name" value="BIOFILM ARCHITECTURE MAINTENANCE PROTEIN MBAA"/>
    <property type="match status" value="1"/>
</dbReference>
<evidence type="ECO:0000313" key="3">
    <source>
        <dbReference type="EMBL" id="SMB85920.1"/>
    </source>
</evidence>
<name>A0A1W1UY80_9DEIO</name>
<proteinExistence type="predicted"/>
<dbReference type="PANTHER" id="PTHR44757">
    <property type="entry name" value="DIGUANYLATE CYCLASE DGCP"/>
    <property type="match status" value="1"/>
</dbReference>
<dbReference type="Gene3D" id="3.30.70.270">
    <property type="match status" value="1"/>
</dbReference>
<dbReference type="Pfam" id="PF00563">
    <property type="entry name" value="EAL"/>
    <property type="match status" value="1"/>
</dbReference>
<gene>
    <name evidence="3" type="ORF">SAMN00790413_03601</name>
</gene>
<dbReference type="SMART" id="SM00052">
    <property type="entry name" value="EAL"/>
    <property type="match status" value="1"/>
</dbReference>
<dbReference type="PROSITE" id="PS50887">
    <property type="entry name" value="GGDEF"/>
    <property type="match status" value="1"/>
</dbReference>
<evidence type="ECO:0000313" key="4">
    <source>
        <dbReference type="Proteomes" id="UP000192582"/>
    </source>
</evidence>
<sequence length="605" mass="67077">MDPRPPSSELDRLERLSRYDILDTPPEEEFDRITRLARQLLQTPIAILNFVGRKRTWLKSHLGTNVRVIDRKHAICAEAIKHPGVFTIADLQRTPQFAQEPMLVLGARSYAGAPLTTPDGFNIGTIAVFDHHPRVFTAGEQALLQDLAAIVIDALELRRAVLHWQAAQAQSHHMAYHDPLTRLPNRRLLMDRIAQALHQAERRGTPLGILVVDLDGFKLINDSLGHAAGDAFLITAGHRLCEQLHADDTVARVGGDEFVILLPELQRGADAAHVADKIQQALEEPFVLEGQTLEVSGCIGISLYPGDGQDAETLLRAADTAMYTAKAAGKGECRFYTQDMTRAANEKLSLRQRLVQALIQGEFRLHYQPQVELASGRVVGAEALLRWPQADGTLLPPDHFIPRAEETGLIVPIGRWVLREACTQWMRWQANHNVTLDLSVNVSVRQWEQPHFLDEVREVLRETGFPPERLILEITESALLADPEDALALTAQLSDLGVGVALDDYGKGFSNLYQLQRLSVSHLKLDRAFIQSLPGDRRARAIAQSAVTLASGLDALTIGEGIEVQEQLDALLAMGCPLGQGFHLGRPVPPEEFQQRHLMGTRPTR</sequence>
<dbReference type="AlphaFoldDB" id="A0A1W1UY80"/>
<dbReference type="InterPro" id="IPR052155">
    <property type="entry name" value="Biofilm_reg_signaling"/>
</dbReference>
<dbReference type="CDD" id="cd01949">
    <property type="entry name" value="GGDEF"/>
    <property type="match status" value="1"/>
</dbReference>
<dbReference type="Proteomes" id="UP000192582">
    <property type="component" value="Unassembled WGS sequence"/>
</dbReference>
<dbReference type="STRING" id="695939.SAMN00790413_03601"/>
<dbReference type="RefSeq" id="WP_084047516.1">
    <property type="nucleotide sequence ID" value="NZ_FWWU01000008.1"/>
</dbReference>
<dbReference type="InterPro" id="IPR035919">
    <property type="entry name" value="EAL_sf"/>
</dbReference>
<dbReference type="Gene3D" id="3.20.20.450">
    <property type="entry name" value="EAL domain"/>
    <property type="match status" value="1"/>
</dbReference>
<protein>
    <submittedName>
        <fullName evidence="3">Diguanylate cyclase (GGDEF) domain-containing protein</fullName>
    </submittedName>
</protein>
<feature type="domain" description="EAL" evidence="1">
    <location>
        <begin position="347"/>
        <end position="601"/>
    </location>
</feature>
<dbReference type="SMART" id="SM00065">
    <property type="entry name" value="GAF"/>
    <property type="match status" value="1"/>
</dbReference>